<dbReference type="Proteomes" id="UP000626092">
    <property type="component" value="Unassembled WGS sequence"/>
</dbReference>
<proteinExistence type="predicted"/>
<dbReference type="EMBL" id="WJXA01000011">
    <property type="protein sequence ID" value="KAF7127234.1"/>
    <property type="molecule type" value="Genomic_DNA"/>
</dbReference>
<keyword evidence="4" id="KW-1185">Reference proteome</keyword>
<comment type="caution">
    <text evidence="3">The sequence shown here is derived from an EMBL/GenBank/DDBJ whole genome shotgun (WGS) entry which is preliminary data.</text>
</comment>
<protein>
    <submittedName>
        <fullName evidence="3">Uncharacterized protein</fullName>
    </submittedName>
</protein>
<dbReference type="PANTHER" id="PTHR23322:SF93">
    <property type="entry name" value="UBX DOMAIN-CONTAINING PROTEIN 8"/>
    <property type="match status" value="1"/>
</dbReference>
<feature type="region of interest" description="Disordered" evidence="2">
    <location>
        <begin position="381"/>
        <end position="439"/>
    </location>
</feature>
<sequence length="750" mass="82139">MARPCQEAIDTFMSITGVTEAVAVQKLEVSVGSCSSELKPQLSLSDLSLRTGLQCFYEQVGAWGSLEEFNNILSLCEAVVEVCSTEHGGDLNEAVNAHFTGGDISTMHEISALAPQNDAMDIDEDVQVGFREPPLTILPSARNLSPFSLLNPDFHRGLFDSGTNITSREPFVSHPREVREIPIEVKDEGEQSGLSDLAPTIEDVTGTAFAQGPENQGTVIIDNDEDISTAPSGQNDQNDGFLGYNPRGTYPRPSAPGIDDLPYYNNDIEEEMVRAAIEASKRDRSFGVHDDLSNPVIQQRQSRLEDPELAQAVSLSLKALKTAEQENASLELGGKVGAAELEACKSTEVGDIGKLTSSNESQILVFPNEGTAKRLSRLDVGSSSIQDEAEDVEEQPLVRHRSRRMSYASINSGRENEEAEVTPPSSPGQDDDINHPPTNIIDPPTDEWGGMSSEEQNEAIMLEAALFGGIPEGSGYRFPFAPHQLTQDGLDRTSGFYPQRIPRSPSPGLTAQRLIREQQDDEYLASLQADREKELKTMEEAEARRLEEQAAREAALEVEKRKEEELHRKLEEQEESLPTQRKVMNNLSVKGKNDQITKNEKPPIDCSKEAQQSPVVALKGPLNVSCVVAVGESTDLVVGPVFEMCLKVSNLSSESSSESTTSTAIAEHQSSMSLVFKDAEHNLNQVILKDCEIIKDEILPIKDSDDFLEDTRVESEESSVPSSNKPNEVKQTVYSLDITFNSDWTASKAC</sequence>
<reference evidence="3" key="1">
    <citation type="submission" date="2019-11" db="EMBL/GenBank/DDBJ databases">
        <authorList>
            <person name="Liu Y."/>
            <person name="Hou J."/>
            <person name="Li T.-Q."/>
            <person name="Guan C.-H."/>
            <person name="Wu X."/>
            <person name="Wu H.-Z."/>
            <person name="Ling F."/>
            <person name="Zhang R."/>
            <person name="Shi X.-G."/>
            <person name="Ren J.-P."/>
            <person name="Chen E.-F."/>
            <person name="Sun J.-M."/>
        </authorList>
    </citation>
    <scope>NUCLEOTIDE SEQUENCE</scope>
    <source>
        <strain evidence="3">Adult_tree_wgs_1</strain>
        <tissue evidence="3">Leaves</tissue>
    </source>
</reference>
<evidence type="ECO:0000256" key="2">
    <source>
        <dbReference type="SAM" id="MobiDB-lite"/>
    </source>
</evidence>
<gene>
    <name evidence="3" type="ORF">RHSIM_Rhsim11G0003600</name>
</gene>
<dbReference type="InterPro" id="IPR050730">
    <property type="entry name" value="UBX_domain-protein"/>
</dbReference>
<name>A0A834GAV0_RHOSS</name>
<dbReference type="AlphaFoldDB" id="A0A834GAV0"/>
<dbReference type="PANTHER" id="PTHR23322">
    <property type="entry name" value="FAS-ASSOCIATED PROTEIN"/>
    <property type="match status" value="1"/>
</dbReference>
<feature type="region of interest" description="Disordered" evidence="2">
    <location>
        <begin position="225"/>
        <end position="258"/>
    </location>
</feature>
<evidence type="ECO:0000256" key="1">
    <source>
        <dbReference type="SAM" id="Coils"/>
    </source>
</evidence>
<evidence type="ECO:0000313" key="3">
    <source>
        <dbReference type="EMBL" id="KAF7127234.1"/>
    </source>
</evidence>
<evidence type="ECO:0000313" key="4">
    <source>
        <dbReference type="Proteomes" id="UP000626092"/>
    </source>
</evidence>
<keyword evidence="1" id="KW-0175">Coiled coil</keyword>
<feature type="coiled-coil region" evidence="1">
    <location>
        <begin position="524"/>
        <end position="576"/>
    </location>
</feature>
<organism evidence="3 4">
    <name type="scientific">Rhododendron simsii</name>
    <name type="common">Sims's rhododendron</name>
    <dbReference type="NCBI Taxonomy" id="118357"/>
    <lineage>
        <taxon>Eukaryota</taxon>
        <taxon>Viridiplantae</taxon>
        <taxon>Streptophyta</taxon>
        <taxon>Embryophyta</taxon>
        <taxon>Tracheophyta</taxon>
        <taxon>Spermatophyta</taxon>
        <taxon>Magnoliopsida</taxon>
        <taxon>eudicotyledons</taxon>
        <taxon>Gunneridae</taxon>
        <taxon>Pentapetalae</taxon>
        <taxon>asterids</taxon>
        <taxon>Ericales</taxon>
        <taxon>Ericaceae</taxon>
        <taxon>Ericoideae</taxon>
        <taxon>Rhodoreae</taxon>
        <taxon>Rhododendron</taxon>
    </lineage>
</organism>
<accession>A0A834GAV0</accession>
<dbReference type="OrthoDB" id="1920064at2759"/>
<dbReference type="Pfam" id="PF14555">
    <property type="entry name" value="UBA_4"/>
    <property type="match status" value="1"/>
</dbReference>
<feature type="compositionally biased region" description="Polar residues" evidence="2">
    <location>
        <begin position="229"/>
        <end position="238"/>
    </location>
</feature>
<dbReference type="GO" id="GO:0043130">
    <property type="term" value="F:ubiquitin binding"/>
    <property type="evidence" value="ECO:0007669"/>
    <property type="project" value="TreeGrafter"/>
</dbReference>